<proteinExistence type="predicted"/>
<dbReference type="EMBL" id="GGEC01084160">
    <property type="protein sequence ID" value="MBX64644.1"/>
    <property type="molecule type" value="Transcribed_RNA"/>
</dbReference>
<reference evidence="1" key="1">
    <citation type="submission" date="2018-02" db="EMBL/GenBank/DDBJ databases">
        <title>Rhizophora mucronata_Transcriptome.</title>
        <authorList>
            <person name="Meera S.P."/>
            <person name="Sreeshan A."/>
            <person name="Augustine A."/>
        </authorList>
    </citation>
    <scope>NUCLEOTIDE SEQUENCE</scope>
    <source>
        <tissue evidence="1">Leaf</tissue>
    </source>
</reference>
<accession>A0A2P2QCI2</accession>
<protein>
    <submittedName>
        <fullName evidence="1">Uncharacterized protein</fullName>
    </submittedName>
</protein>
<sequence length="37" mass="4187">MISALISSTNEPNHQCSYANLLIPCFFQVQTLKYDVP</sequence>
<organism evidence="1">
    <name type="scientific">Rhizophora mucronata</name>
    <name type="common">Asiatic mangrove</name>
    <dbReference type="NCBI Taxonomy" id="61149"/>
    <lineage>
        <taxon>Eukaryota</taxon>
        <taxon>Viridiplantae</taxon>
        <taxon>Streptophyta</taxon>
        <taxon>Embryophyta</taxon>
        <taxon>Tracheophyta</taxon>
        <taxon>Spermatophyta</taxon>
        <taxon>Magnoliopsida</taxon>
        <taxon>eudicotyledons</taxon>
        <taxon>Gunneridae</taxon>
        <taxon>Pentapetalae</taxon>
        <taxon>rosids</taxon>
        <taxon>fabids</taxon>
        <taxon>Malpighiales</taxon>
        <taxon>Rhizophoraceae</taxon>
        <taxon>Rhizophora</taxon>
    </lineage>
</organism>
<evidence type="ECO:0000313" key="1">
    <source>
        <dbReference type="EMBL" id="MBX64644.1"/>
    </source>
</evidence>
<dbReference type="AlphaFoldDB" id="A0A2P2QCI2"/>
<name>A0A2P2QCI2_RHIMU</name>